<protein>
    <recommendedName>
        <fullName evidence="3">DKNYY family protein</fullName>
    </recommendedName>
</protein>
<evidence type="ECO:0000313" key="2">
    <source>
        <dbReference type="Proteomes" id="UP000812961"/>
    </source>
</evidence>
<reference evidence="1 2" key="1">
    <citation type="submission" date="2021-08" db="EMBL/GenBank/DDBJ databases">
        <title>The genome sequence of Chitinophaga sp. B61.</title>
        <authorList>
            <person name="Zhang X."/>
        </authorList>
    </citation>
    <scope>NUCLEOTIDE SEQUENCE [LARGE SCALE GENOMIC DNA]</scope>
    <source>
        <strain evidence="1 2">B61</strain>
    </source>
</reference>
<gene>
    <name evidence="1" type="ORF">K1Y79_28805</name>
</gene>
<evidence type="ECO:0000313" key="1">
    <source>
        <dbReference type="EMBL" id="MBW8688369.1"/>
    </source>
</evidence>
<organism evidence="1 2">
    <name type="scientific">Chitinophaga rhizophila</name>
    <dbReference type="NCBI Taxonomy" id="2866212"/>
    <lineage>
        <taxon>Bacteria</taxon>
        <taxon>Pseudomonadati</taxon>
        <taxon>Bacteroidota</taxon>
        <taxon>Chitinophagia</taxon>
        <taxon>Chitinophagales</taxon>
        <taxon>Chitinophagaceae</taxon>
        <taxon>Chitinophaga</taxon>
    </lineage>
</organism>
<keyword evidence="2" id="KW-1185">Reference proteome</keyword>
<dbReference type="EMBL" id="JAICCF010000008">
    <property type="protein sequence ID" value="MBW8688369.1"/>
    <property type="molecule type" value="Genomic_DNA"/>
</dbReference>
<evidence type="ECO:0008006" key="3">
    <source>
        <dbReference type="Google" id="ProtNLM"/>
    </source>
</evidence>
<dbReference type="Proteomes" id="UP000812961">
    <property type="component" value="Unassembled WGS sequence"/>
</dbReference>
<proteinExistence type="predicted"/>
<accession>A0ABS7GKX6</accession>
<comment type="caution">
    <text evidence="1">The sequence shown here is derived from an EMBL/GenBank/DDBJ whole genome shotgun (WGS) entry which is preliminary data.</text>
</comment>
<dbReference type="RefSeq" id="WP_220253696.1">
    <property type="nucleotide sequence ID" value="NZ_JAICCF010000008.1"/>
</dbReference>
<name>A0ABS7GKX6_9BACT</name>
<sequence>MTRILTILLCLMVSNTCLFGQRVLRERVPDSLSKYIISKVNDAILQYRVDYNPSLTASDKILRQVDGQTIFRDPAWILFEDPEVFERPELLMQVSRWPEHNPIPHYYIVTKWDNRFATDYTYRPYKGKLRDTLSSKKYDSYNSFFPHDERFLVYYDEGRDIFRYLSGNFFQDRINGSWYIFGSSMIPEVRLAQYGVRPVERFLIKQDTTVYIMPVCAAITHGTPGRFVVKTLEQFPFDYLEIIYYSNKAAETGDSNARHFYEIRQVRDYTKGYPAARQVMQPTVRLLGMREIAVLEQYYGEPVYNLGNIDPAGLPGNK</sequence>